<dbReference type="NCBIfam" id="TIGR02532">
    <property type="entry name" value="IV_pilin_GFxxxE"/>
    <property type="match status" value="1"/>
</dbReference>
<dbReference type="SUPFAM" id="SSF54523">
    <property type="entry name" value="Pili subunits"/>
    <property type="match status" value="1"/>
</dbReference>
<sequence length="293" mass="30530">MKKGFTLIELLVVIAIIAILAAILFPVFAKAREKARQISCASNMKQLALGLLQYNQDYDESMPTTNTIWGGGWAGEVYPYVKSAGVYACPDDATPPIDPDPSHVSDPKSVRVSYGLNVNVISPYVDGENTNTYNGTFFGRLSSTALSAQASPASTVLLFEIQGQHSVDVTNTRETTSAIGDGAVGNNDQGGSPSGGCGGGIDSFYCEGVYATGKIDGYGIATTKNPTGVHTEGANYAALDGHVKWLRPTAVSGGLPAPDSNTPASRSETTAAGTNSMILCDGVSRAALTFSTR</sequence>
<dbReference type="InterPro" id="IPR045584">
    <property type="entry name" value="Pilin-like"/>
</dbReference>
<dbReference type="PANTHER" id="PTHR30093">
    <property type="entry name" value="GENERAL SECRETION PATHWAY PROTEIN G"/>
    <property type="match status" value="1"/>
</dbReference>
<dbReference type="KEGG" id="ccot:CCAX7_36940"/>
<dbReference type="EMBL" id="AP025739">
    <property type="protein sequence ID" value="BDI31643.1"/>
    <property type="molecule type" value="Genomic_DNA"/>
</dbReference>
<keyword evidence="3" id="KW-1185">Reference proteome</keyword>
<gene>
    <name evidence="2" type="ORF">CCAX7_36940</name>
</gene>
<dbReference type="Pfam" id="PF07963">
    <property type="entry name" value="N_methyl"/>
    <property type="match status" value="1"/>
</dbReference>
<dbReference type="AlphaFoldDB" id="A0A402D1C7"/>
<protein>
    <submittedName>
        <fullName evidence="2">Uncharacterized protein</fullName>
    </submittedName>
</protein>
<organism evidence="2 3">
    <name type="scientific">Capsulimonas corticalis</name>
    <dbReference type="NCBI Taxonomy" id="2219043"/>
    <lineage>
        <taxon>Bacteria</taxon>
        <taxon>Bacillati</taxon>
        <taxon>Armatimonadota</taxon>
        <taxon>Armatimonadia</taxon>
        <taxon>Capsulimonadales</taxon>
        <taxon>Capsulimonadaceae</taxon>
        <taxon>Capsulimonas</taxon>
    </lineage>
</organism>
<dbReference type="PROSITE" id="PS00409">
    <property type="entry name" value="PROKAR_NTER_METHYL"/>
    <property type="match status" value="1"/>
</dbReference>
<name>A0A402D1C7_9BACT</name>
<dbReference type="InterPro" id="IPR012902">
    <property type="entry name" value="N_methyl_site"/>
</dbReference>
<dbReference type="InterPro" id="IPR011453">
    <property type="entry name" value="DUF1559"/>
</dbReference>
<evidence type="ECO:0000313" key="3">
    <source>
        <dbReference type="Proteomes" id="UP000287394"/>
    </source>
</evidence>
<evidence type="ECO:0000313" key="2">
    <source>
        <dbReference type="EMBL" id="BDI31643.1"/>
    </source>
</evidence>
<feature type="region of interest" description="Disordered" evidence="1">
    <location>
        <begin position="250"/>
        <end position="271"/>
    </location>
</feature>
<dbReference type="Pfam" id="PF07596">
    <property type="entry name" value="SBP_bac_10"/>
    <property type="match status" value="1"/>
</dbReference>
<accession>A0A402D1C7</accession>
<dbReference type="Proteomes" id="UP000287394">
    <property type="component" value="Chromosome"/>
</dbReference>
<proteinExistence type="predicted"/>
<dbReference type="Gene3D" id="3.30.700.10">
    <property type="entry name" value="Glycoprotein, Type 4 Pilin"/>
    <property type="match status" value="1"/>
</dbReference>
<feature type="compositionally biased region" description="Polar residues" evidence="1">
    <location>
        <begin position="259"/>
        <end position="271"/>
    </location>
</feature>
<reference evidence="2 3" key="1">
    <citation type="journal article" date="2019" name="Int. J. Syst. Evol. Microbiol.">
        <title>Capsulimonas corticalis gen. nov., sp. nov., an aerobic capsulated bacterium, of a novel bacterial order, Capsulimonadales ord. nov., of the class Armatimonadia of the phylum Armatimonadetes.</title>
        <authorList>
            <person name="Li J."/>
            <person name="Kudo C."/>
            <person name="Tonouchi A."/>
        </authorList>
    </citation>
    <scope>NUCLEOTIDE SEQUENCE [LARGE SCALE GENOMIC DNA]</scope>
    <source>
        <strain evidence="2 3">AX-7</strain>
    </source>
</reference>
<evidence type="ECO:0000256" key="1">
    <source>
        <dbReference type="SAM" id="MobiDB-lite"/>
    </source>
</evidence>